<gene>
    <name evidence="7" type="primary">cobQ</name>
    <name evidence="11" type="ORF">MGR_2447</name>
</gene>
<dbReference type="HAMAP" id="MF_00028">
    <property type="entry name" value="CobQ"/>
    <property type="match status" value="1"/>
</dbReference>
<keyword evidence="5 7" id="KW-0315">Glutamine amidotransferase</keyword>
<dbReference type="GO" id="GO:0003824">
    <property type="term" value="F:catalytic activity"/>
    <property type="evidence" value="ECO:0007669"/>
    <property type="project" value="InterPro"/>
</dbReference>
<comment type="pathway">
    <text evidence="1 7">Cofactor biosynthesis; adenosylcobalamin biosynthesis.</text>
</comment>
<dbReference type="NCBIfam" id="NF001989">
    <property type="entry name" value="PRK00784.1"/>
    <property type="match status" value="1"/>
</dbReference>
<organism evidence="11">
    <name type="scientific">Magnetospirillum gryphiswaldense</name>
    <dbReference type="NCBI Taxonomy" id="55518"/>
    <lineage>
        <taxon>Bacteria</taxon>
        <taxon>Pseudomonadati</taxon>
        <taxon>Pseudomonadota</taxon>
        <taxon>Alphaproteobacteria</taxon>
        <taxon>Rhodospirillales</taxon>
        <taxon>Rhodospirillaceae</taxon>
        <taxon>Magnetospirillum</taxon>
    </lineage>
</organism>
<keyword evidence="4 7" id="KW-0169">Cobalamin biosynthesis</keyword>
<dbReference type="SUPFAM" id="SSF52317">
    <property type="entry name" value="Class I glutamine amidotransferase-like"/>
    <property type="match status" value="1"/>
</dbReference>
<evidence type="ECO:0000256" key="1">
    <source>
        <dbReference type="ARBA" id="ARBA00004953"/>
    </source>
</evidence>
<feature type="active site" description="Nucleophile" evidence="7">
    <location>
        <position position="418"/>
    </location>
</feature>
<evidence type="ECO:0000256" key="4">
    <source>
        <dbReference type="ARBA" id="ARBA00022573"/>
    </source>
</evidence>
<dbReference type="PANTHER" id="PTHR21343">
    <property type="entry name" value="DETHIOBIOTIN SYNTHETASE"/>
    <property type="match status" value="1"/>
</dbReference>
<dbReference type="AlphaFoldDB" id="A4TXK5"/>
<proteinExistence type="inferred from homology"/>
<feature type="region of interest" description="Disordered" evidence="8">
    <location>
        <begin position="1"/>
        <end position="24"/>
    </location>
</feature>
<evidence type="ECO:0000256" key="5">
    <source>
        <dbReference type="ARBA" id="ARBA00022962"/>
    </source>
</evidence>
<dbReference type="CDD" id="cd01750">
    <property type="entry name" value="GATase1_CobQ"/>
    <property type="match status" value="1"/>
</dbReference>
<dbReference type="UniPathway" id="UPA00148"/>
<name>A4TXK5_9PROT</name>
<evidence type="ECO:0000259" key="9">
    <source>
        <dbReference type="Pfam" id="PF01656"/>
    </source>
</evidence>
<dbReference type="InterPro" id="IPR004459">
    <property type="entry name" value="CobQ_synth"/>
</dbReference>
<dbReference type="InterPro" id="IPR029062">
    <property type="entry name" value="Class_I_gatase-like"/>
</dbReference>
<dbReference type="PANTHER" id="PTHR21343:SF1">
    <property type="entry name" value="COBYRIC ACID SYNTHASE"/>
    <property type="match status" value="1"/>
</dbReference>
<evidence type="ECO:0000256" key="3">
    <source>
        <dbReference type="ARBA" id="ARBA00019833"/>
    </source>
</evidence>
<evidence type="ECO:0000259" key="10">
    <source>
        <dbReference type="Pfam" id="PF07685"/>
    </source>
</evidence>
<dbReference type="InterPro" id="IPR033949">
    <property type="entry name" value="CobQ_GATase1"/>
</dbReference>
<feature type="domain" description="CobB/CobQ-like glutamine amidotransferase" evidence="10">
    <location>
        <begin position="338"/>
        <end position="522"/>
    </location>
</feature>
<dbReference type="Pfam" id="PF07685">
    <property type="entry name" value="GATase_3"/>
    <property type="match status" value="1"/>
</dbReference>
<dbReference type="InterPro" id="IPR002586">
    <property type="entry name" value="CobQ/CobB/MinD/ParA_Nub-bd_dom"/>
</dbReference>
<evidence type="ECO:0000256" key="2">
    <source>
        <dbReference type="ARBA" id="ARBA00006205"/>
    </source>
</evidence>
<dbReference type="NCBIfam" id="TIGR00313">
    <property type="entry name" value="cobQ"/>
    <property type="match status" value="1"/>
</dbReference>
<evidence type="ECO:0000256" key="6">
    <source>
        <dbReference type="ARBA" id="ARBA00025166"/>
    </source>
</evidence>
<comment type="function">
    <text evidence="6 7">Catalyzes amidations at positions B, D, E, and G on adenosylcobyrinic A,C-diamide. NH(2) groups are provided by glutamine, and one molecule of ATP is hydrogenolyzed for each amidation.</text>
</comment>
<dbReference type="EMBL" id="CU459003">
    <property type="protein sequence ID" value="CAM75362.1"/>
    <property type="molecule type" value="Genomic_DNA"/>
</dbReference>
<dbReference type="GO" id="GO:0015420">
    <property type="term" value="F:ABC-type vitamin B12 transporter activity"/>
    <property type="evidence" value="ECO:0007669"/>
    <property type="project" value="UniProtKB-UniRule"/>
</dbReference>
<dbReference type="CDD" id="cd05389">
    <property type="entry name" value="CobQ_N"/>
    <property type="match status" value="1"/>
</dbReference>
<dbReference type="InterPro" id="IPR027417">
    <property type="entry name" value="P-loop_NTPase"/>
</dbReference>
<sequence length="574" mass="60563">MPASPSPMWGRGRKRPPPAIPVPISTPSTRPWALMAAPVWKDRAFCPDIRGMPPITAAIRRPRISSSTVASTVPKPLVCVMSLAADRPFAALMFQGTGSDVGKSLMVAGLARAFTLRGLKISPFKPQNMSNNAAVTADGGEIGRAQALQARACGIPPSRHMNPVLLKPQSETGAQVVVQGQVLTTAGARDYYRLKPSLLPKVLESFALMGAGADMVLVEGAGSAAEVNLRAADIANMGFAEAADVPVILVADIDRGGVIASIVGTWTILPAPERARLKGYVINKFRGDASLFTPAIDFIRDRTGLPCLGVVPFFAEAGLLPPEDSASLRNHNKEGAIKIVLPQLPRIANFDDFDPLAAEADVDLRFIPPGQALPGDADLIILPGSKSTIGDLDFLRAQGWDVDVHAHIRRGGRVLGICAGFQMLGRSVSDPLGVEGPAGGRAEGLGWLAVDTEMAGDKVLTLIEGHDVHGVPVRGYEMHMGRTMGTDCARPLLTLAGQPDGAISADGRVMGCYLHGLFASDAFRSAFLARLRPGRGDGIAYDAQVDAVLDKLADHLATHMDLDQLLRLAATTPG</sequence>
<evidence type="ECO:0000256" key="7">
    <source>
        <dbReference type="HAMAP-Rule" id="MF_00028"/>
    </source>
</evidence>
<feature type="domain" description="CobQ/CobB/MinD/ParA nucleotide binding" evidence="9">
    <location>
        <begin position="92"/>
        <end position="315"/>
    </location>
</feature>
<dbReference type="Pfam" id="PF01656">
    <property type="entry name" value="CbiA"/>
    <property type="match status" value="1"/>
</dbReference>
<evidence type="ECO:0000256" key="8">
    <source>
        <dbReference type="SAM" id="MobiDB-lite"/>
    </source>
</evidence>
<dbReference type="PROSITE" id="PS51274">
    <property type="entry name" value="GATASE_COBBQ"/>
    <property type="match status" value="1"/>
</dbReference>
<protein>
    <recommendedName>
        <fullName evidence="3 7">Cobyric acid synthase</fullName>
    </recommendedName>
</protein>
<evidence type="ECO:0000313" key="11">
    <source>
        <dbReference type="EMBL" id="CAM75362.1"/>
    </source>
</evidence>
<dbReference type="InterPro" id="IPR011698">
    <property type="entry name" value="GATase_3"/>
</dbReference>
<reference evidence="11" key="1">
    <citation type="journal article" date="2007" name="J. Bacteriol.">
        <title>Comparative genome analysis of four magnetotactic bacteria reveals a complex set of group-specific genes implicated in magnetosome biomineralization and function.</title>
        <authorList>
            <person name="Richter M."/>
            <person name="Kube M."/>
            <person name="Bazylinski D.A."/>
            <person name="Lombardot T."/>
            <person name="Gloeckner F.O."/>
            <person name="Reinhardt R."/>
            <person name="Schueler D."/>
        </authorList>
    </citation>
    <scope>NUCLEOTIDE SEQUENCE</scope>
    <source>
        <strain evidence="11">MSR-1</strain>
    </source>
</reference>
<accession>A4TXK5</accession>
<dbReference type="SUPFAM" id="SSF52540">
    <property type="entry name" value="P-loop containing nucleoside triphosphate hydrolases"/>
    <property type="match status" value="1"/>
</dbReference>
<dbReference type="Gene3D" id="3.40.50.300">
    <property type="entry name" value="P-loop containing nucleotide triphosphate hydrolases"/>
    <property type="match status" value="1"/>
</dbReference>
<comment type="similarity">
    <text evidence="2 7">Belongs to the CobB/CobQ family. CobQ subfamily.</text>
</comment>
<dbReference type="InterPro" id="IPR047045">
    <property type="entry name" value="CobQ_N"/>
</dbReference>
<dbReference type="Gene3D" id="3.40.50.880">
    <property type="match status" value="1"/>
</dbReference>
<feature type="active site" evidence="7">
    <location>
        <position position="515"/>
    </location>
</feature>
<dbReference type="GO" id="GO:0009236">
    <property type="term" value="P:cobalamin biosynthetic process"/>
    <property type="evidence" value="ECO:0007669"/>
    <property type="project" value="UniProtKB-UniRule"/>
</dbReference>